<feature type="domain" description="C2H2-type" evidence="3">
    <location>
        <begin position="539"/>
        <end position="566"/>
    </location>
</feature>
<dbReference type="PROSITE" id="PS00028">
    <property type="entry name" value="ZINC_FINGER_C2H2_1"/>
    <property type="match status" value="8"/>
</dbReference>
<dbReference type="GO" id="GO:0006357">
    <property type="term" value="P:regulation of transcription by RNA polymerase II"/>
    <property type="evidence" value="ECO:0007669"/>
    <property type="project" value="TreeGrafter"/>
</dbReference>
<accession>A0A7J7IXP1</accession>
<dbReference type="SUPFAM" id="SSF57667">
    <property type="entry name" value="beta-beta-alpha zinc fingers"/>
    <property type="match status" value="4"/>
</dbReference>
<evidence type="ECO:0000256" key="2">
    <source>
        <dbReference type="SAM" id="MobiDB-lite"/>
    </source>
</evidence>
<dbReference type="InterPro" id="IPR036236">
    <property type="entry name" value="Znf_C2H2_sf"/>
</dbReference>
<keyword evidence="5" id="KW-1185">Reference proteome</keyword>
<dbReference type="FunFam" id="3.30.160.60:FF:000007">
    <property type="entry name" value="Basic krueppel-like factor 3"/>
    <property type="match status" value="1"/>
</dbReference>
<dbReference type="PANTHER" id="PTHR46179">
    <property type="entry name" value="ZINC FINGER PROTEIN"/>
    <property type="match status" value="1"/>
</dbReference>
<gene>
    <name evidence="4" type="ORF">EB796_023084</name>
</gene>
<feature type="domain" description="C2H2-type" evidence="3">
    <location>
        <begin position="479"/>
        <end position="508"/>
    </location>
</feature>
<feature type="domain" description="C2H2-type" evidence="3">
    <location>
        <begin position="509"/>
        <end position="538"/>
    </location>
</feature>
<comment type="caution">
    <text evidence="4">The sequence shown here is derived from an EMBL/GenBank/DDBJ whole genome shotgun (WGS) entry which is preliminary data.</text>
</comment>
<protein>
    <recommendedName>
        <fullName evidence="3">C2H2-type domain-containing protein</fullName>
    </recommendedName>
</protein>
<feature type="compositionally biased region" description="Polar residues" evidence="2">
    <location>
        <begin position="221"/>
        <end position="231"/>
    </location>
</feature>
<keyword evidence="1" id="KW-0862">Zinc</keyword>
<dbReference type="Pfam" id="PF00096">
    <property type="entry name" value="zf-C2H2"/>
    <property type="match status" value="4"/>
</dbReference>
<feature type="domain" description="C2H2-type" evidence="3">
    <location>
        <begin position="329"/>
        <end position="357"/>
    </location>
</feature>
<dbReference type="EMBL" id="VXIV02003292">
    <property type="protein sequence ID" value="KAF6018595.1"/>
    <property type="molecule type" value="Genomic_DNA"/>
</dbReference>
<dbReference type="SMART" id="SM00355">
    <property type="entry name" value="ZnF_C2H2"/>
    <property type="match status" value="10"/>
</dbReference>
<name>A0A7J7IXP1_BUGNE</name>
<feature type="region of interest" description="Disordered" evidence="2">
    <location>
        <begin position="211"/>
        <end position="236"/>
    </location>
</feature>
<dbReference type="AlphaFoldDB" id="A0A7J7IXP1"/>
<evidence type="ECO:0000259" key="3">
    <source>
        <dbReference type="PROSITE" id="PS50157"/>
    </source>
</evidence>
<dbReference type="InterPro" id="IPR051061">
    <property type="entry name" value="Zinc_finger_trans_reg"/>
</dbReference>
<feature type="domain" description="C2H2-type" evidence="3">
    <location>
        <begin position="567"/>
        <end position="596"/>
    </location>
</feature>
<sequence>MSKIKISSLTELNDLTSGERGLPVPVVDAELPGQLDDEDDMSPERCESGGGMIVDLDGTESVNSIGDGDGIEKTVPLSSFSWEAYELNYDWNKSMKGDHGILAALDLSLPLPMCNVDISSPTKPRDILDIFGDVMDLPPLNNFMDSRMDVGEDREDFSERCDLPVGASDIQHTVNQGVSHLQTSGAGAVTQLMTPQELERMPEQGLEFEQSVGPKELPKPVNTSTVNASASQEEKDDAEAELTLVPTGEKPIILSQSGDDLTTITVRTSIGERSFKVNTDQLKKAASLMQPVIINGDSTSSNFTLVMLPVAKMNLLTPGQPVSDGSARYKCLHCDKTFERYYKLRIHDMMKHSLEKPYKCSHENCNWAFSDAYRLRYHEKTHLKIKEHICDMCNKRYTSIWNLRTHKASAHESPNLFKCKLCDQRFTSESKLHKHIGEKHPEQPKTFICQEEDCTAAYHSRMSLMRHIEGHKKRKELNLVCPYTDCGKVFKWKSRFDNHIRQHTGDAPFKCTFQGCRASFGNSSVLRRHMKIHSNEKSLQCPLCPKSFYRLDHLKNHYSSHSESKLYRCSYPDCLHSCSSKAALTAHLKRHAVKDSRAVLFCPDPHCPLTFSTKSWLIKHVQAHHPKIVEAQYTKELEEGSLTLSTEEADRNETLIATRAVAHTNDINMDWNLELLNQEQQEDTDTVINTEVAGKKVKLILPEEIMSGQTIKVSKQPSIPEKPRTGHGCARTDLLVNENLCARSRARQQTLKEADAMQMLTQDNIPVSSSIGTQQLPTTAKCVTADHSLQMVEVSIQKAIVDNVLTLPVSSASLTKVSDVPISVSSMSSHLVEWLSSTDQAEECSSEMYSDTDTAVLGRLSGNMDDSTDLFYTTG</sequence>
<dbReference type="PANTHER" id="PTHR46179:SF26">
    <property type="entry name" value="ZINC FINGER PROTEIN 423 HOMOLOG"/>
    <property type="match status" value="1"/>
</dbReference>
<dbReference type="Gene3D" id="3.30.160.60">
    <property type="entry name" value="Classic Zinc Finger"/>
    <property type="match status" value="7"/>
</dbReference>
<dbReference type="Pfam" id="PF13912">
    <property type="entry name" value="zf-C2H2_6"/>
    <property type="match status" value="1"/>
</dbReference>
<feature type="domain" description="C2H2-type" evidence="3">
    <location>
        <begin position="358"/>
        <end position="387"/>
    </location>
</feature>
<dbReference type="GO" id="GO:0005634">
    <property type="term" value="C:nucleus"/>
    <property type="evidence" value="ECO:0007669"/>
    <property type="project" value="TreeGrafter"/>
</dbReference>
<keyword evidence="1" id="KW-0479">Metal-binding</keyword>
<evidence type="ECO:0000313" key="5">
    <source>
        <dbReference type="Proteomes" id="UP000593567"/>
    </source>
</evidence>
<organism evidence="4 5">
    <name type="scientific">Bugula neritina</name>
    <name type="common">Brown bryozoan</name>
    <name type="synonym">Sertularia neritina</name>
    <dbReference type="NCBI Taxonomy" id="10212"/>
    <lineage>
        <taxon>Eukaryota</taxon>
        <taxon>Metazoa</taxon>
        <taxon>Spiralia</taxon>
        <taxon>Lophotrochozoa</taxon>
        <taxon>Bryozoa</taxon>
        <taxon>Gymnolaemata</taxon>
        <taxon>Cheilostomatida</taxon>
        <taxon>Flustrina</taxon>
        <taxon>Buguloidea</taxon>
        <taxon>Bugulidae</taxon>
        <taxon>Bugula</taxon>
    </lineage>
</organism>
<dbReference type="GO" id="GO:0008270">
    <property type="term" value="F:zinc ion binding"/>
    <property type="evidence" value="ECO:0007669"/>
    <property type="project" value="UniProtKB-KW"/>
</dbReference>
<feature type="domain" description="C2H2-type" evidence="3">
    <location>
        <begin position="447"/>
        <end position="476"/>
    </location>
</feature>
<feature type="domain" description="C2H2-type" evidence="3">
    <location>
        <begin position="417"/>
        <end position="445"/>
    </location>
</feature>
<evidence type="ECO:0000256" key="1">
    <source>
        <dbReference type="PROSITE-ProRule" id="PRU00042"/>
    </source>
</evidence>
<reference evidence="4" key="1">
    <citation type="submission" date="2020-06" db="EMBL/GenBank/DDBJ databases">
        <title>Draft genome of Bugula neritina, a colonial animal packing powerful symbionts and potential medicines.</title>
        <authorList>
            <person name="Rayko M."/>
        </authorList>
    </citation>
    <scope>NUCLEOTIDE SEQUENCE [LARGE SCALE GENOMIC DNA]</scope>
    <source>
        <strain evidence="4">Kwan_BN1</strain>
    </source>
</reference>
<dbReference type="Proteomes" id="UP000593567">
    <property type="component" value="Unassembled WGS sequence"/>
</dbReference>
<keyword evidence="1" id="KW-0863">Zinc-finger</keyword>
<proteinExistence type="predicted"/>
<dbReference type="PROSITE" id="PS50157">
    <property type="entry name" value="ZINC_FINGER_C2H2_2"/>
    <property type="match status" value="8"/>
</dbReference>
<evidence type="ECO:0000313" key="4">
    <source>
        <dbReference type="EMBL" id="KAF6018595.1"/>
    </source>
</evidence>
<dbReference type="InterPro" id="IPR013087">
    <property type="entry name" value="Znf_C2H2_type"/>
</dbReference>
<dbReference type="OrthoDB" id="6277246at2759"/>